<dbReference type="Pfam" id="PF13894">
    <property type="entry name" value="zf-C2H2_4"/>
    <property type="match status" value="1"/>
</dbReference>
<feature type="compositionally biased region" description="Basic and acidic residues" evidence="11">
    <location>
        <begin position="678"/>
        <end position="690"/>
    </location>
</feature>
<comment type="similarity">
    <text evidence="9">Belongs to the sal C2H2-type zinc-finger protein family.</text>
</comment>
<dbReference type="GO" id="GO:0000978">
    <property type="term" value="F:RNA polymerase II cis-regulatory region sequence-specific DNA binding"/>
    <property type="evidence" value="ECO:0007669"/>
    <property type="project" value="TreeGrafter"/>
</dbReference>
<dbReference type="SUPFAM" id="SSF57667">
    <property type="entry name" value="beta-beta-alpha zinc fingers"/>
    <property type="match status" value="3"/>
</dbReference>
<comment type="subcellular location">
    <subcellularLocation>
        <location evidence="1">Nucleus</location>
    </subcellularLocation>
</comment>
<evidence type="ECO:0000256" key="8">
    <source>
        <dbReference type="ARBA" id="ARBA00023242"/>
    </source>
</evidence>
<feature type="compositionally biased region" description="Low complexity" evidence="11">
    <location>
        <begin position="614"/>
        <end position="627"/>
    </location>
</feature>
<dbReference type="GO" id="GO:0009791">
    <property type="term" value="P:post-embryonic development"/>
    <property type="evidence" value="ECO:0007669"/>
    <property type="project" value="UniProtKB-ARBA"/>
</dbReference>
<evidence type="ECO:0000256" key="4">
    <source>
        <dbReference type="ARBA" id="ARBA00022771"/>
    </source>
</evidence>
<keyword evidence="7" id="KW-0804">Transcription</keyword>
<dbReference type="STRING" id="451379.A0A0N5AN42"/>
<evidence type="ECO:0000256" key="11">
    <source>
        <dbReference type="SAM" id="MobiDB-lite"/>
    </source>
</evidence>
<dbReference type="FunFam" id="3.30.160.60:FF:002381">
    <property type="entry name" value="Putative spalt protein"/>
    <property type="match status" value="1"/>
</dbReference>
<dbReference type="FunFam" id="3.30.160.60:FF:000130">
    <property type="entry name" value="Spalt-like transcription factor 4"/>
    <property type="match status" value="1"/>
</dbReference>
<dbReference type="GO" id="GO:0001708">
    <property type="term" value="P:cell fate specification"/>
    <property type="evidence" value="ECO:0007669"/>
    <property type="project" value="UniProtKB-ARBA"/>
</dbReference>
<dbReference type="InterPro" id="IPR036236">
    <property type="entry name" value="Znf_C2H2_sf"/>
</dbReference>
<dbReference type="Proteomes" id="UP000046393">
    <property type="component" value="Unplaced"/>
</dbReference>
<feature type="domain" description="C2H2-type" evidence="12">
    <location>
        <begin position="810"/>
        <end position="837"/>
    </location>
</feature>
<accession>A0A0N5AN42</accession>
<keyword evidence="13" id="KW-1185">Reference proteome</keyword>
<dbReference type="Gene3D" id="3.30.160.60">
    <property type="entry name" value="Classic Zinc Finger"/>
    <property type="match status" value="5"/>
</dbReference>
<evidence type="ECO:0000256" key="3">
    <source>
        <dbReference type="ARBA" id="ARBA00022737"/>
    </source>
</evidence>
<feature type="compositionally biased region" description="Basic and acidic residues" evidence="11">
    <location>
        <begin position="716"/>
        <end position="734"/>
    </location>
</feature>
<dbReference type="GO" id="GO:0008270">
    <property type="term" value="F:zinc ion binding"/>
    <property type="evidence" value="ECO:0007669"/>
    <property type="project" value="UniProtKB-KW"/>
</dbReference>
<protein>
    <submittedName>
        <fullName evidence="14">Zinc finger, C2H2 type</fullName>
    </submittedName>
</protein>
<dbReference type="Pfam" id="PF12874">
    <property type="entry name" value="zf-met"/>
    <property type="match status" value="1"/>
</dbReference>
<evidence type="ECO:0000256" key="10">
    <source>
        <dbReference type="PROSITE-ProRule" id="PRU00042"/>
    </source>
</evidence>
<evidence type="ECO:0000313" key="13">
    <source>
        <dbReference type="Proteomes" id="UP000046393"/>
    </source>
</evidence>
<dbReference type="WBParaSite" id="SMUV_0000601701-mRNA-1">
    <property type="protein sequence ID" value="SMUV_0000601701-mRNA-1"/>
    <property type="gene ID" value="SMUV_0000601701"/>
</dbReference>
<proteinExistence type="inferred from homology"/>
<feature type="region of interest" description="Disordered" evidence="11">
    <location>
        <begin position="614"/>
        <end position="633"/>
    </location>
</feature>
<feature type="domain" description="C2H2-type" evidence="12">
    <location>
        <begin position="448"/>
        <end position="475"/>
    </location>
</feature>
<dbReference type="PANTHER" id="PTHR23233">
    <property type="entry name" value="SAL-LIKE PROTEIN"/>
    <property type="match status" value="1"/>
</dbReference>
<dbReference type="GO" id="GO:0000981">
    <property type="term" value="F:DNA-binding transcription factor activity, RNA polymerase II-specific"/>
    <property type="evidence" value="ECO:0007669"/>
    <property type="project" value="TreeGrafter"/>
</dbReference>
<feature type="domain" description="C2H2-type" evidence="12">
    <location>
        <begin position="409"/>
        <end position="436"/>
    </location>
</feature>
<feature type="region of interest" description="Disordered" evidence="11">
    <location>
        <begin position="564"/>
        <end position="585"/>
    </location>
</feature>
<dbReference type="PROSITE" id="PS50157">
    <property type="entry name" value="ZINC_FINGER_C2H2_2"/>
    <property type="match status" value="6"/>
</dbReference>
<evidence type="ECO:0000256" key="2">
    <source>
        <dbReference type="ARBA" id="ARBA00022723"/>
    </source>
</evidence>
<keyword evidence="4 10" id="KW-0863">Zinc-finger</keyword>
<dbReference type="GO" id="GO:0048513">
    <property type="term" value="P:animal organ development"/>
    <property type="evidence" value="ECO:0007669"/>
    <property type="project" value="UniProtKB-ARBA"/>
</dbReference>
<sequence>MNSERYDDCCNCDNNITENVAHQLCSQDDRMDCSTQSSVADLETVQSEESAERSLTPPILDKDPTPIDLSIKNDAESVERKSVFDEKSNLLFEPAEIFQRHQQQLIELYSQMAASQGFKTDSEQSSDDGRGNSTYPLSPPSSNESPEKVYPCAASDCMQAFSSKGTLFLHVLKRHPDEKLLKCKTCDEKFSDVDQIREHLCGVQPRPSSTGALLRSQSPDADRASVPASIPAFTVLSKSPSPSLSAVSNALSADGNLLPQMLFSQLFNAASLPTSPSLSSKAAALDLSSSASAAASAASTKPPFMPIPPIANPLFRGSFNFGLCGQQNPSRAPYLGHASTAASVLNTDDDWEALMEVTTTDEAEKIRALVGDKVMPTTDPNQCILCRRVLSCKSALQMHYRTHTGERPFKCKICQRAFTTKGNLKTHMGVHRAKHSFRGVTAASSVHQQCPICPKRFFTAQLLQNHVAQHTSELSRNTLLSPFENTLNAFERRPDQAALASSLTDSSTKSPLVGGQCPGAPPLIPSFPPPFPFFSMGLPQNLTAPITSSIAPSQQSPLRTTLATGAANKSESSNNHLSISRFDSSKSDGGFADKIDNTMVDQLPLNLQCILNSSSSSSSTKSESAAKASEKLGGNSAVGSIDFSAINGISDVSPKLSGLQSTSITTKTDSIDSASKNTESRAANEDEKTENSSIFHGPCSSNVDEDFCDEVVSSEENERNDSEGKQKAAEDKTKSSSQSDATSSTEQKPCAEKISDPLVAMQKMWAETELPPPRQAPILSKHQCGVCFKHFSSSSALQIHIRTHTGDKPFKCEVCNRAFTTRGNLKVHMGTHMWQQNPSRRGRRIFDPLNAENASSAELLSPLALSLDTSGHHSMDGSLRASFPDAIHGPSTSFPAFPFSFPMIPTSTAVAGSPSLDALSWMWRTVCSVCKTLCSSPQELEQHLASHLNAAASVNGSNSRPLMVLQKSD</sequence>
<name>A0A0N5AN42_9BILA</name>
<dbReference type="FunFam" id="3.30.160.60:FF:000025">
    <property type="entry name" value="Spalt-like transcription factor 1"/>
    <property type="match status" value="1"/>
</dbReference>
<keyword evidence="5" id="KW-0862">Zinc</keyword>
<dbReference type="InterPro" id="IPR013087">
    <property type="entry name" value="Znf_C2H2_type"/>
</dbReference>
<feature type="domain" description="C2H2-type" evidence="12">
    <location>
        <begin position="150"/>
        <end position="180"/>
    </location>
</feature>
<keyword evidence="3" id="KW-0677">Repeat</keyword>
<dbReference type="AlphaFoldDB" id="A0A0N5AN42"/>
<dbReference type="PROSITE" id="PS00028">
    <property type="entry name" value="ZINC_FINGER_C2H2_1"/>
    <property type="match status" value="6"/>
</dbReference>
<evidence type="ECO:0000256" key="5">
    <source>
        <dbReference type="ARBA" id="ARBA00022833"/>
    </source>
</evidence>
<evidence type="ECO:0000256" key="6">
    <source>
        <dbReference type="ARBA" id="ARBA00023015"/>
    </source>
</evidence>
<feature type="compositionally biased region" description="Acidic residues" evidence="11">
    <location>
        <begin position="703"/>
        <end position="715"/>
    </location>
</feature>
<dbReference type="GO" id="GO:0048699">
    <property type="term" value="P:generation of neurons"/>
    <property type="evidence" value="ECO:0007669"/>
    <property type="project" value="UniProtKB-ARBA"/>
</dbReference>
<evidence type="ECO:0000256" key="7">
    <source>
        <dbReference type="ARBA" id="ARBA00023163"/>
    </source>
</evidence>
<feature type="domain" description="C2H2-type" evidence="12">
    <location>
        <begin position="782"/>
        <end position="809"/>
    </location>
</feature>
<evidence type="ECO:0000313" key="14">
    <source>
        <dbReference type="WBParaSite" id="SMUV_0000601701-mRNA-1"/>
    </source>
</evidence>
<feature type="region of interest" description="Disordered" evidence="11">
    <location>
        <begin position="662"/>
        <end position="752"/>
    </location>
</feature>
<feature type="compositionally biased region" description="Polar residues" evidence="11">
    <location>
        <begin position="564"/>
        <end position="582"/>
    </location>
</feature>
<feature type="region of interest" description="Disordered" evidence="11">
    <location>
        <begin position="116"/>
        <end position="149"/>
    </location>
</feature>
<feature type="compositionally biased region" description="Polar residues" evidence="11">
    <location>
        <begin position="691"/>
        <end position="702"/>
    </location>
</feature>
<dbReference type="Pfam" id="PF00096">
    <property type="entry name" value="zf-C2H2"/>
    <property type="match status" value="3"/>
</dbReference>
<dbReference type="InterPro" id="IPR051565">
    <property type="entry name" value="Sal_C2H2-zinc-finger"/>
</dbReference>
<evidence type="ECO:0000256" key="1">
    <source>
        <dbReference type="ARBA" id="ARBA00004123"/>
    </source>
</evidence>
<evidence type="ECO:0000256" key="9">
    <source>
        <dbReference type="ARBA" id="ARBA00038474"/>
    </source>
</evidence>
<dbReference type="PANTHER" id="PTHR23233:SF84">
    <property type="entry name" value="FI23031P1"/>
    <property type="match status" value="1"/>
</dbReference>
<dbReference type="GO" id="GO:0048646">
    <property type="term" value="P:anatomical structure formation involved in morphogenesis"/>
    <property type="evidence" value="ECO:0007669"/>
    <property type="project" value="UniProtKB-ARBA"/>
</dbReference>
<reference evidence="14" key="1">
    <citation type="submission" date="2017-02" db="UniProtKB">
        <authorList>
            <consortium name="WormBaseParasite"/>
        </authorList>
    </citation>
    <scope>IDENTIFICATION</scope>
</reference>
<feature type="region of interest" description="Disordered" evidence="11">
    <location>
        <begin position="40"/>
        <end position="67"/>
    </location>
</feature>
<dbReference type="GO" id="GO:0061061">
    <property type="term" value="P:muscle structure development"/>
    <property type="evidence" value="ECO:0007669"/>
    <property type="project" value="UniProtKB-ARBA"/>
</dbReference>
<organism evidence="13 14">
    <name type="scientific">Syphacia muris</name>
    <dbReference type="NCBI Taxonomy" id="451379"/>
    <lineage>
        <taxon>Eukaryota</taxon>
        <taxon>Metazoa</taxon>
        <taxon>Ecdysozoa</taxon>
        <taxon>Nematoda</taxon>
        <taxon>Chromadorea</taxon>
        <taxon>Rhabditida</taxon>
        <taxon>Spirurina</taxon>
        <taxon>Oxyuridomorpha</taxon>
        <taxon>Oxyuroidea</taxon>
        <taxon>Oxyuridae</taxon>
        <taxon>Syphacia</taxon>
    </lineage>
</organism>
<dbReference type="GO" id="GO:0005634">
    <property type="term" value="C:nucleus"/>
    <property type="evidence" value="ECO:0007669"/>
    <property type="project" value="UniProtKB-SubCell"/>
</dbReference>
<evidence type="ECO:0000259" key="12">
    <source>
        <dbReference type="PROSITE" id="PS50157"/>
    </source>
</evidence>
<feature type="compositionally biased region" description="Low complexity" evidence="11">
    <location>
        <begin position="735"/>
        <end position="745"/>
    </location>
</feature>
<keyword evidence="2" id="KW-0479">Metal-binding</keyword>
<feature type="compositionally biased region" description="Low complexity" evidence="11">
    <location>
        <begin position="662"/>
        <end position="676"/>
    </location>
</feature>
<keyword evidence="8" id="KW-0539">Nucleus</keyword>
<keyword evidence="6" id="KW-0805">Transcription regulation</keyword>
<feature type="domain" description="C2H2-type" evidence="12">
    <location>
        <begin position="381"/>
        <end position="408"/>
    </location>
</feature>
<dbReference type="SMART" id="SM00355">
    <property type="entry name" value="ZnF_C2H2"/>
    <property type="match status" value="8"/>
</dbReference>